<evidence type="ECO:0000313" key="2">
    <source>
        <dbReference type="EMBL" id="MBE1489727.1"/>
    </source>
</evidence>
<dbReference type="Proteomes" id="UP000649753">
    <property type="component" value="Unassembled WGS sequence"/>
</dbReference>
<evidence type="ECO:0008006" key="4">
    <source>
        <dbReference type="Google" id="ProtNLM"/>
    </source>
</evidence>
<sequence>MAPTARRHAELRLGHGIIVGQHGRNADAPSRHQRPANMKASQRGTHRSVRALNSDIRDWIGIWNDNPRPYAWTEAADRTLDFIKRYRAHQRLTTLVLQQEIRSELRGRCGFVRGRQAATVESQRLCGLLKTRR</sequence>
<dbReference type="AlphaFoldDB" id="A0A927M831"/>
<organism evidence="2 3">
    <name type="scientific">Plantactinospora soyae</name>
    <dbReference type="NCBI Taxonomy" id="1544732"/>
    <lineage>
        <taxon>Bacteria</taxon>
        <taxon>Bacillati</taxon>
        <taxon>Actinomycetota</taxon>
        <taxon>Actinomycetes</taxon>
        <taxon>Micromonosporales</taxon>
        <taxon>Micromonosporaceae</taxon>
        <taxon>Plantactinospora</taxon>
    </lineage>
</organism>
<dbReference type="EMBL" id="JADBEB010000001">
    <property type="protein sequence ID" value="MBE1489727.1"/>
    <property type="molecule type" value="Genomic_DNA"/>
</dbReference>
<evidence type="ECO:0000313" key="3">
    <source>
        <dbReference type="Proteomes" id="UP000649753"/>
    </source>
</evidence>
<comment type="caution">
    <text evidence="2">The sequence shown here is derived from an EMBL/GenBank/DDBJ whole genome shotgun (WGS) entry which is preliminary data.</text>
</comment>
<gene>
    <name evidence="2" type="ORF">H4W31_005365</name>
</gene>
<proteinExistence type="predicted"/>
<name>A0A927M831_9ACTN</name>
<accession>A0A927M831</accession>
<dbReference type="RefSeq" id="WP_192769142.1">
    <property type="nucleotide sequence ID" value="NZ_JADBEB010000001.1"/>
</dbReference>
<keyword evidence="3" id="KW-1185">Reference proteome</keyword>
<protein>
    <recommendedName>
        <fullName evidence="4">Transposase</fullName>
    </recommendedName>
</protein>
<reference evidence="2" key="1">
    <citation type="submission" date="2020-10" db="EMBL/GenBank/DDBJ databases">
        <title>Sequencing the genomes of 1000 actinobacteria strains.</title>
        <authorList>
            <person name="Klenk H.-P."/>
        </authorList>
    </citation>
    <scope>NUCLEOTIDE SEQUENCE</scope>
    <source>
        <strain evidence="2">DSM 46832</strain>
    </source>
</reference>
<evidence type="ECO:0000256" key="1">
    <source>
        <dbReference type="SAM" id="MobiDB-lite"/>
    </source>
</evidence>
<feature type="region of interest" description="Disordered" evidence="1">
    <location>
        <begin position="1"/>
        <end position="47"/>
    </location>
</feature>